<name>A0ABN2QFR3_9PSEU</name>
<sequence>MADRVVLVTGGARGIGAALARHHAAKGATVVIADIDESGAAVADETGGVFVDADVSTADGTGAAVRTAEELGGIAVLHLNAGIPGGTSFGDGFDVDRYRRGIGVNLDAVVFGIQAALPGMRARGGGAILVTASIAGLTLSGDVFYAAAKHAAIGLVRSCAAMLEDSPITVNALCPGFVRTPMLEPFSPRLEEAGVLVAEPALVGEAADAVLAGGRTGEAWPVQAGQPFEPWSFGEIVLSRSS</sequence>
<dbReference type="EMBL" id="BAAANN010000006">
    <property type="protein sequence ID" value="GAA1951377.1"/>
    <property type="molecule type" value="Genomic_DNA"/>
</dbReference>
<keyword evidence="7" id="KW-1185">Reference proteome</keyword>
<evidence type="ECO:0000256" key="5">
    <source>
        <dbReference type="ARBA" id="ARBA00023221"/>
    </source>
</evidence>
<organism evidence="6 7">
    <name type="scientific">Amycolatopsis minnesotensis</name>
    <dbReference type="NCBI Taxonomy" id="337894"/>
    <lineage>
        <taxon>Bacteria</taxon>
        <taxon>Bacillati</taxon>
        <taxon>Actinomycetota</taxon>
        <taxon>Actinomycetes</taxon>
        <taxon>Pseudonocardiales</taxon>
        <taxon>Pseudonocardiaceae</taxon>
        <taxon>Amycolatopsis</taxon>
    </lineage>
</organism>
<dbReference type="InterPro" id="IPR002347">
    <property type="entry name" value="SDR_fam"/>
</dbReference>
<gene>
    <name evidence="6" type="ORF">GCM10009754_20280</name>
</gene>
<dbReference type="Gene3D" id="3.40.50.720">
    <property type="entry name" value="NAD(P)-binding Rossmann-like Domain"/>
    <property type="match status" value="1"/>
</dbReference>
<accession>A0ABN2QFR3</accession>
<dbReference type="PANTHER" id="PTHR43180">
    <property type="entry name" value="3-OXOACYL-(ACYL-CARRIER-PROTEIN) REDUCTASE (AFU_ORTHOLOGUE AFUA_6G11210)"/>
    <property type="match status" value="1"/>
</dbReference>
<dbReference type="Proteomes" id="UP001501116">
    <property type="component" value="Unassembled WGS sequence"/>
</dbReference>
<dbReference type="RefSeq" id="WP_344416001.1">
    <property type="nucleotide sequence ID" value="NZ_BAAANN010000006.1"/>
</dbReference>
<dbReference type="InterPro" id="IPR036291">
    <property type="entry name" value="NAD(P)-bd_dom_sf"/>
</dbReference>
<keyword evidence="4" id="KW-0443">Lipid metabolism</keyword>
<evidence type="ECO:0000256" key="1">
    <source>
        <dbReference type="ARBA" id="ARBA00006484"/>
    </source>
</evidence>
<dbReference type="CDD" id="cd05233">
    <property type="entry name" value="SDR_c"/>
    <property type="match status" value="1"/>
</dbReference>
<evidence type="ECO:0000256" key="2">
    <source>
        <dbReference type="ARBA" id="ARBA00023002"/>
    </source>
</evidence>
<proteinExistence type="inferred from homology"/>
<evidence type="ECO:0000313" key="6">
    <source>
        <dbReference type="EMBL" id="GAA1951377.1"/>
    </source>
</evidence>
<protein>
    <submittedName>
        <fullName evidence="6">SDR family oxidoreductase</fullName>
    </submittedName>
</protein>
<keyword evidence="5" id="KW-0753">Steroid metabolism</keyword>
<evidence type="ECO:0000256" key="4">
    <source>
        <dbReference type="ARBA" id="ARBA00023098"/>
    </source>
</evidence>
<keyword evidence="3" id="KW-0520">NAD</keyword>
<dbReference type="SUPFAM" id="SSF51735">
    <property type="entry name" value="NAD(P)-binding Rossmann-fold domains"/>
    <property type="match status" value="1"/>
</dbReference>
<dbReference type="Pfam" id="PF00106">
    <property type="entry name" value="adh_short"/>
    <property type="match status" value="1"/>
</dbReference>
<dbReference type="PANTHER" id="PTHR43180:SF28">
    <property type="entry name" value="NAD(P)-BINDING ROSSMANN-FOLD SUPERFAMILY PROTEIN"/>
    <property type="match status" value="1"/>
</dbReference>
<comment type="caution">
    <text evidence="6">The sequence shown here is derived from an EMBL/GenBank/DDBJ whole genome shotgun (WGS) entry which is preliminary data.</text>
</comment>
<evidence type="ECO:0000313" key="7">
    <source>
        <dbReference type="Proteomes" id="UP001501116"/>
    </source>
</evidence>
<reference evidence="6 7" key="1">
    <citation type="journal article" date="2019" name="Int. J. Syst. Evol. Microbiol.">
        <title>The Global Catalogue of Microorganisms (GCM) 10K type strain sequencing project: providing services to taxonomists for standard genome sequencing and annotation.</title>
        <authorList>
            <consortium name="The Broad Institute Genomics Platform"/>
            <consortium name="The Broad Institute Genome Sequencing Center for Infectious Disease"/>
            <person name="Wu L."/>
            <person name="Ma J."/>
        </authorList>
    </citation>
    <scope>NUCLEOTIDE SEQUENCE [LARGE SCALE GENOMIC DNA]</scope>
    <source>
        <strain evidence="6 7">JCM 14545</strain>
    </source>
</reference>
<dbReference type="PRINTS" id="PR00081">
    <property type="entry name" value="GDHRDH"/>
</dbReference>
<comment type="similarity">
    <text evidence="1">Belongs to the short-chain dehydrogenases/reductases (SDR) family.</text>
</comment>
<keyword evidence="2" id="KW-0560">Oxidoreductase</keyword>
<evidence type="ECO:0000256" key="3">
    <source>
        <dbReference type="ARBA" id="ARBA00023027"/>
    </source>
</evidence>